<dbReference type="InterPro" id="IPR017853">
    <property type="entry name" value="GH"/>
</dbReference>
<keyword evidence="7 13" id="KW-0378">Hydrolase</keyword>
<dbReference type="FunFam" id="3.20.20.70:FF:000197">
    <property type="entry name" value="Alpha-galactosidase"/>
    <property type="match status" value="1"/>
</dbReference>
<dbReference type="Pfam" id="PF17801">
    <property type="entry name" value="Melibiase_C"/>
    <property type="match status" value="1"/>
</dbReference>
<evidence type="ECO:0000256" key="5">
    <source>
        <dbReference type="ARBA" id="ARBA00022525"/>
    </source>
</evidence>
<sequence length="751" mass="79515">MAFLLISLLAAAAAASLAPRLDNGLALTPPLGWNSYNHYSCAPNETIVHSNAQALVDLGLQALGYHFVTVDCGWTLPNRSADGTLPWNPDRFPQGGKALGDYIHGLGLGFGMYSDAGIKMCMTGEPQQAGSLFHEQTDAHSFAAWGADLLKYDNCYSEASSGYPVTDYAPVVSAAGRYANMSAALASTNRPMLFQICNWGVDFPSAWAPELSHSWRITNDIIPAYRTIPRILNQAVPQTSFAGPGRWLDLDMLEVGNGFFTIPEEQTQFSTWAIIKSPLIIGAALKDAYRTISADSLAILMNADVIGYNQDALGVAASFRRRWTEDGYELWAGPLTGGRTVVALVNLKNEARRLTFDLADAGMQSAGSVKDIWNKVSAVNVLTSYTASVGAHGTILLELASTTPAGFYSALDALVSGTSTTFRNIYGQTTSSSYTGTLRFNASRQAADISVNGVSHTLPAEATSISFPLTLAASSNNTLSLVSPFPPTDLVVGLPEANLYPATSFQPSPPARLVTCNTGLCDPVGSKISSLSPTGLADLSVPAPPGAVDGSKYVRVLFANNDIALATAWQFGTNTRNLTISVNTVVTRIEVPLSGRSSELFSPGDGWEDTGVFGVLLPGWKGSGAENMVVVGNQGGEGGLVEWAADFVGLEVLWDEESELALARTEIKVYERDSCSGLVGEDEVRGRGILPPSIKTTTPARFAGQPPDDPPPEINTANMKVPVPLSRSAPPSVLSLPALSWVVAVLVAKAG</sequence>
<keyword evidence="9" id="KW-0325">Glycoprotein</keyword>
<protein>
    <recommendedName>
        <fullName evidence="4 13">Alpha-galactosidase</fullName>
        <ecNumber evidence="4 13">3.2.1.22</ecNumber>
    </recommendedName>
    <alternativeName>
        <fullName evidence="13">Melibiase</fullName>
    </alternativeName>
</protein>
<evidence type="ECO:0000256" key="12">
    <source>
        <dbReference type="ARBA" id="ARBA00023326"/>
    </source>
</evidence>
<dbReference type="Gene3D" id="3.20.20.70">
    <property type="entry name" value="Aldolase class I"/>
    <property type="match status" value="1"/>
</dbReference>
<dbReference type="OrthoDB" id="5795902at2759"/>
<keyword evidence="5" id="KW-0964">Secreted</keyword>
<dbReference type="Gene3D" id="2.60.40.1180">
    <property type="entry name" value="Golgi alpha-mannosidase II"/>
    <property type="match status" value="1"/>
</dbReference>
<dbReference type="FunFam" id="2.60.40.1180:FF:000008">
    <property type="entry name" value="Alpha-galactosidase"/>
    <property type="match status" value="1"/>
</dbReference>
<evidence type="ECO:0000256" key="7">
    <source>
        <dbReference type="ARBA" id="ARBA00022801"/>
    </source>
</evidence>
<evidence type="ECO:0000256" key="11">
    <source>
        <dbReference type="ARBA" id="ARBA00023295"/>
    </source>
</evidence>
<evidence type="ECO:0000256" key="13">
    <source>
        <dbReference type="RuleBase" id="RU361168"/>
    </source>
</evidence>
<dbReference type="PANTHER" id="PTHR11452">
    <property type="entry name" value="ALPHA-GALACTOSIDASE/ALPHA-N-ACETYLGALACTOSAMINIDASE"/>
    <property type="match status" value="1"/>
</dbReference>
<dbReference type="InterPro" id="IPR013780">
    <property type="entry name" value="Glyco_hydro_b"/>
</dbReference>
<evidence type="ECO:0000256" key="6">
    <source>
        <dbReference type="ARBA" id="ARBA00022729"/>
    </source>
</evidence>
<keyword evidence="18" id="KW-1185">Reference proteome</keyword>
<evidence type="ECO:0000256" key="3">
    <source>
        <dbReference type="ARBA" id="ARBA00009743"/>
    </source>
</evidence>
<dbReference type="CDD" id="cd14792">
    <property type="entry name" value="GH27"/>
    <property type="match status" value="1"/>
</dbReference>
<proteinExistence type="inferred from homology"/>
<comment type="similarity">
    <text evidence="3 13">Belongs to the glycosyl hydrolase 27 family.</text>
</comment>
<dbReference type="InterPro" id="IPR041233">
    <property type="entry name" value="Melibiase_C"/>
</dbReference>
<dbReference type="SUPFAM" id="SSF51011">
    <property type="entry name" value="Glycosyl hydrolase domain"/>
    <property type="match status" value="1"/>
</dbReference>
<keyword evidence="11 13" id="KW-0326">Glycosidase</keyword>
<reference evidence="17 18" key="1">
    <citation type="submission" date="2017-04" db="EMBL/GenBank/DDBJ databases">
        <title>Draft genome sequence of Marssonina coronaria NL1: causal agent of apple blotch.</title>
        <authorList>
            <person name="Cheng Q."/>
        </authorList>
    </citation>
    <scope>NUCLEOTIDE SEQUENCE [LARGE SCALE GENOMIC DNA]</scope>
    <source>
        <strain evidence="17 18">NL1</strain>
    </source>
</reference>
<evidence type="ECO:0000259" key="16">
    <source>
        <dbReference type="Pfam" id="PF17801"/>
    </source>
</evidence>
<evidence type="ECO:0000256" key="8">
    <source>
        <dbReference type="ARBA" id="ARBA00023157"/>
    </source>
</evidence>
<evidence type="ECO:0000256" key="4">
    <source>
        <dbReference type="ARBA" id="ARBA00012755"/>
    </source>
</evidence>
<dbReference type="Pfam" id="PF16499">
    <property type="entry name" value="Melibiase_2"/>
    <property type="match status" value="1"/>
</dbReference>
<dbReference type="GO" id="GO:0005576">
    <property type="term" value="C:extracellular region"/>
    <property type="evidence" value="ECO:0007669"/>
    <property type="project" value="UniProtKB-SubCell"/>
</dbReference>
<feature type="region of interest" description="Disordered" evidence="14">
    <location>
        <begin position="688"/>
        <end position="718"/>
    </location>
</feature>
<dbReference type="GO" id="GO:0000272">
    <property type="term" value="P:polysaccharide catabolic process"/>
    <property type="evidence" value="ECO:0007669"/>
    <property type="project" value="UniProtKB-KW"/>
</dbReference>
<comment type="caution">
    <text evidence="17">The sequence shown here is derived from an EMBL/GenBank/DDBJ whole genome shotgun (WGS) entry which is preliminary data.</text>
</comment>
<dbReference type="AlphaFoldDB" id="A0A218ZCI9"/>
<evidence type="ECO:0000256" key="2">
    <source>
        <dbReference type="ARBA" id="ARBA00004613"/>
    </source>
</evidence>
<comment type="catalytic activity">
    <reaction evidence="1 13">
        <text>Hydrolysis of terminal, non-reducing alpha-D-galactose residues in alpha-D-galactosides, including galactose oligosaccharides, galactomannans and galactolipids.</text>
        <dbReference type="EC" id="3.2.1.22"/>
    </reaction>
</comment>
<organism evidence="17 18">
    <name type="scientific">Diplocarpon coronariae</name>
    <dbReference type="NCBI Taxonomy" id="2795749"/>
    <lineage>
        <taxon>Eukaryota</taxon>
        <taxon>Fungi</taxon>
        <taxon>Dikarya</taxon>
        <taxon>Ascomycota</taxon>
        <taxon>Pezizomycotina</taxon>
        <taxon>Leotiomycetes</taxon>
        <taxon>Helotiales</taxon>
        <taxon>Drepanopezizaceae</taxon>
        <taxon>Diplocarpon</taxon>
    </lineage>
</organism>
<dbReference type="PANTHER" id="PTHR11452:SF75">
    <property type="entry name" value="ALPHA-GALACTOSIDASE MEL1"/>
    <property type="match status" value="1"/>
</dbReference>
<dbReference type="STRING" id="503106.A0A218ZCI9"/>
<accession>A0A218ZCI9</accession>
<dbReference type="EMBL" id="MZNU01000084">
    <property type="protein sequence ID" value="OWP04985.1"/>
    <property type="molecule type" value="Genomic_DNA"/>
</dbReference>
<dbReference type="InterPro" id="IPR013785">
    <property type="entry name" value="Aldolase_TIM"/>
</dbReference>
<dbReference type="SUPFAM" id="SSF51445">
    <property type="entry name" value="(Trans)glycosidases"/>
    <property type="match status" value="1"/>
</dbReference>
<dbReference type="EC" id="3.2.1.22" evidence="4 13"/>
<evidence type="ECO:0000256" key="14">
    <source>
        <dbReference type="SAM" id="MobiDB-lite"/>
    </source>
</evidence>
<dbReference type="InterPro" id="IPR002241">
    <property type="entry name" value="Glyco_hydro_27"/>
</dbReference>
<dbReference type="PRINTS" id="PR00740">
    <property type="entry name" value="GLHYDRLASE27"/>
</dbReference>
<dbReference type="Proteomes" id="UP000242519">
    <property type="component" value="Unassembled WGS sequence"/>
</dbReference>
<keyword evidence="8 13" id="KW-1015">Disulfide bond</keyword>
<dbReference type="GO" id="GO:0004557">
    <property type="term" value="F:alpha-galactosidase activity"/>
    <property type="evidence" value="ECO:0007669"/>
    <property type="project" value="UniProtKB-EC"/>
</dbReference>
<keyword evidence="12" id="KW-0624">Polysaccharide degradation</keyword>
<keyword evidence="6 15" id="KW-0732">Signal</keyword>
<evidence type="ECO:0000256" key="1">
    <source>
        <dbReference type="ARBA" id="ARBA00001255"/>
    </source>
</evidence>
<keyword evidence="10" id="KW-0119">Carbohydrate metabolism</keyword>
<feature type="chain" id="PRO_5012985017" description="Alpha-galactosidase" evidence="15">
    <location>
        <begin position="19"/>
        <end position="751"/>
    </location>
</feature>
<evidence type="ECO:0000313" key="17">
    <source>
        <dbReference type="EMBL" id="OWP04985.1"/>
    </source>
</evidence>
<feature type="signal peptide" evidence="15">
    <location>
        <begin position="1"/>
        <end position="18"/>
    </location>
</feature>
<evidence type="ECO:0000313" key="18">
    <source>
        <dbReference type="Proteomes" id="UP000242519"/>
    </source>
</evidence>
<evidence type="ECO:0000256" key="10">
    <source>
        <dbReference type="ARBA" id="ARBA00023277"/>
    </source>
</evidence>
<dbReference type="InParanoid" id="A0A218ZCI9"/>
<gene>
    <name evidence="17" type="ORF">B2J93_5881</name>
</gene>
<name>A0A218ZCI9_9HELO</name>
<evidence type="ECO:0000256" key="9">
    <source>
        <dbReference type="ARBA" id="ARBA00023180"/>
    </source>
</evidence>
<evidence type="ECO:0000256" key="15">
    <source>
        <dbReference type="SAM" id="SignalP"/>
    </source>
</evidence>
<comment type="subcellular location">
    <subcellularLocation>
        <location evidence="2">Secreted</location>
    </subcellularLocation>
</comment>
<feature type="domain" description="Alpha galactosidase C-terminal" evidence="16">
    <location>
        <begin position="326"/>
        <end position="399"/>
    </location>
</feature>